<evidence type="ECO:0000256" key="4">
    <source>
        <dbReference type="ARBA" id="ARBA00012773"/>
    </source>
</evidence>
<dbReference type="Pfam" id="PF03139">
    <property type="entry name" value="AnfG_VnfG"/>
    <property type="match status" value="1"/>
</dbReference>
<dbReference type="GO" id="GO:0005506">
    <property type="term" value="F:iron ion binding"/>
    <property type="evidence" value="ECO:0007669"/>
    <property type="project" value="InterPro"/>
</dbReference>
<dbReference type="EMBL" id="FRAC01000010">
    <property type="protein sequence ID" value="SHK29135.1"/>
    <property type="molecule type" value="Genomic_DNA"/>
</dbReference>
<dbReference type="RefSeq" id="WP_073275714.1">
    <property type="nucleotide sequence ID" value="NZ_FRAC01000010.1"/>
</dbReference>
<evidence type="ECO:0000256" key="2">
    <source>
        <dbReference type="ARBA" id="ARBA00004064"/>
    </source>
</evidence>
<sequence>MEEALLKERVEVLLDFIMKKCLWQFHSRAWDRERQNENIIQKTMQLLCGEPVSKDTPEERCYYADAAYLAESYKRLFPWVSELDKANLKEVMQGLKERLDFLLITGSLNKELTDPLY</sequence>
<comment type="function">
    <text evidence="2">The key enzymatic reactions in nitrogen fixation are catalyzed by the nitrogenase complex, which has 2 components: the iron protein (component 2) and a component 1 which is either a molybdenum-iron protein, a vanadium-iron, or an iron-iron protein.</text>
</comment>
<organism evidence="15 16">
    <name type="scientific">Anaerocolumna jejuensis DSM 15929</name>
    <dbReference type="NCBI Taxonomy" id="1121322"/>
    <lineage>
        <taxon>Bacteria</taxon>
        <taxon>Bacillati</taxon>
        <taxon>Bacillota</taxon>
        <taxon>Clostridia</taxon>
        <taxon>Lachnospirales</taxon>
        <taxon>Lachnospiraceae</taxon>
        <taxon>Anaerocolumna</taxon>
    </lineage>
</organism>
<comment type="catalytic activity">
    <reaction evidence="14">
        <text>N2 + 8 reduced [2Fe-2S]-[ferredoxin] + 16 ATP + 16 H2O = H2 + 8 oxidized [2Fe-2S]-[ferredoxin] + 2 NH4(+) + 16 ADP + 16 phosphate + 6 H(+)</text>
        <dbReference type="Rhea" id="RHEA:21448"/>
        <dbReference type="Rhea" id="RHEA-COMP:10000"/>
        <dbReference type="Rhea" id="RHEA-COMP:10001"/>
        <dbReference type="ChEBI" id="CHEBI:15377"/>
        <dbReference type="ChEBI" id="CHEBI:15378"/>
        <dbReference type="ChEBI" id="CHEBI:17997"/>
        <dbReference type="ChEBI" id="CHEBI:18276"/>
        <dbReference type="ChEBI" id="CHEBI:28938"/>
        <dbReference type="ChEBI" id="CHEBI:30616"/>
        <dbReference type="ChEBI" id="CHEBI:33737"/>
        <dbReference type="ChEBI" id="CHEBI:33738"/>
        <dbReference type="ChEBI" id="CHEBI:43474"/>
        <dbReference type="ChEBI" id="CHEBI:456216"/>
        <dbReference type="EC" id="1.18.6.1"/>
    </reaction>
</comment>
<evidence type="ECO:0000256" key="1">
    <source>
        <dbReference type="ARBA" id="ARBA00001915"/>
    </source>
</evidence>
<keyword evidence="6" id="KW-0479">Metal-binding</keyword>
<dbReference type="NCBIfam" id="TIGR02929">
    <property type="entry name" value="anfG_nitrog"/>
    <property type="match status" value="1"/>
</dbReference>
<dbReference type="GO" id="GO:0016163">
    <property type="term" value="F:nitrogenase activity"/>
    <property type="evidence" value="ECO:0007669"/>
    <property type="project" value="UniProtKB-EC"/>
</dbReference>
<comment type="subunit">
    <text evidence="3">Hexamer of two alpha, two beta, and two delta chains.</text>
</comment>
<evidence type="ECO:0000256" key="12">
    <source>
        <dbReference type="ARBA" id="ARBA00023231"/>
    </source>
</evidence>
<evidence type="ECO:0000256" key="11">
    <source>
        <dbReference type="ARBA" id="ARBA00023014"/>
    </source>
</evidence>
<dbReference type="OrthoDB" id="198407at2"/>
<dbReference type="InterPro" id="IPR014278">
    <property type="entry name" value="Nase_Fe-Fe_dsu"/>
</dbReference>
<keyword evidence="9" id="KW-0560">Oxidoreductase</keyword>
<keyword evidence="16" id="KW-1185">Reference proteome</keyword>
<evidence type="ECO:0000256" key="6">
    <source>
        <dbReference type="ARBA" id="ARBA00022723"/>
    </source>
</evidence>
<evidence type="ECO:0000256" key="3">
    <source>
        <dbReference type="ARBA" id="ARBA00011515"/>
    </source>
</evidence>
<accession>A0A1M6R9I5</accession>
<evidence type="ECO:0000256" key="9">
    <source>
        <dbReference type="ARBA" id="ARBA00023002"/>
    </source>
</evidence>
<dbReference type="AlphaFoldDB" id="A0A1M6R9I5"/>
<reference evidence="15 16" key="1">
    <citation type="submission" date="2016-11" db="EMBL/GenBank/DDBJ databases">
        <authorList>
            <person name="Jaros S."/>
            <person name="Januszkiewicz K."/>
            <person name="Wedrychowicz H."/>
        </authorList>
    </citation>
    <scope>NUCLEOTIDE SEQUENCE [LARGE SCALE GENOMIC DNA]</scope>
    <source>
        <strain evidence="15 16">DSM 15929</strain>
    </source>
</reference>
<dbReference type="GO" id="GO:0051536">
    <property type="term" value="F:iron-sulfur cluster binding"/>
    <property type="evidence" value="ECO:0007669"/>
    <property type="project" value="UniProtKB-KW"/>
</dbReference>
<keyword evidence="12" id="KW-0535">Nitrogen fixation</keyword>
<proteinExistence type="predicted"/>
<dbReference type="EC" id="1.18.6.1" evidence="4"/>
<evidence type="ECO:0000256" key="8">
    <source>
        <dbReference type="ARBA" id="ARBA00022840"/>
    </source>
</evidence>
<evidence type="ECO:0000313" key="16">
    <source>
        <dbReference type="Proteomes" id="UP000184386"/>
    </source>
</evidence>
<dbReference type="InterPro" id="IPR004349">
    <property type="entry name" value="V/Nase_d_su"/>
</dbReference>
<evidence type="ECO:0000256" key="13">
    <source>
        <dbReference type="ARBA" id="ARBA00030899"/>
    </source>
</evidence>
<protein>
    <recommendedName>
        <fullName evidence="5">Nitrogenase iron-iron protein delta chain</fullName>
        <ecNumber evidence="4">1.18.6.1</ecNumber>
    </recommendedName>
    <alternativeName>
        <fullName evidence="13">Nitrogenase component I</fullName>
    </alternativeName>
</protein>
<keyword evidence="8" id="KW-0067">ATP-binding</keyword>
<comment type="cofactor">
    <cofactor evidence="1">
        <name>iron-sulfur cluster</name>
        <dbReference type="ChEBI" id="CHEBI:30408"/>
    </cofactor>
</comment>
<name>A0A1M6R9I5_9FIRM</name>
<keyword evidence="7" id="KW-0547">Nucleotide-binding</keyword>
<dbReference type="Proteomes" id="UP000184386">
    <property type="component" value="Unassembled WGS sequence"/>
</dbReference>
<keyword evidence="10" id="KW-0408">Iron</keyword>
<evidence type="ECO:0000313" key="15">
    <source>
        <dbReference type="EMBL" id="SHK29135.1"/>
    </source>
</evidence>
<dbReference type="STRING" id="1121322.SAMN02745136_02197"/>
<dbReference type="GO" id="GO:0005524">
    <property type="term" value="F:ATP binding"/>
    <property type="evidence" value="ECO:0007669"/>
    <property type="project" value="UniProtKB-KW"/>
</dbReference>
<evidence type="ECO:0000256" key="7">
    <source>
        <dbReference type="ARBA" id="ARBA00022741"/>
    </source>
</evidence>
<evidence type="ECO:0000256" key="10">
    <source>
        <dbReference type="ARBA" id="ARBA00023004"/>
    </source>
</evidence>
<keyword evidence="11" id="KW-0411">Iron-sulfur</keyword>
<gene>
    <name evidence="15" type="ORF">SAMN02745136_02197</name>
</gene>
<evidence type="ECO:0000256" key="5">
    <source>
        <dbReference type="ARBA" id="ARBA00015525"/>
    </source>
</evidence>
<evidence type="ECO:0000256" key="14">
    <source>
        <dbReference type="ARBA" id="ARBA00047967"/>
    </source>
</evidence>